<feature type="region of interest" description="Disordered" evidence="1">
    <location>
        <begin position="116"/>
        <end position="152"/>
    </location>
</feature>
<keyword evidence="3" id="KW-1185">Reference proteome</keyword>
<organism evidence="2 3">
    <name type="scientific">Panicum miliaceum</name>
    <name type="common">Proso millet</name>
    <name type="synonym">Broomcorn millet</name>
    <dbReference type="NCBI Taxonomy" id="4540"/>
    <lineage>
        <taxon>Eukaryota</taxon>
        <taxon>Viridiplantae</taxon>
        <taxon>Streptophyta</taxon>
        <taxon>Embryophyta</taxon>
        <taxon>Tracheophyta</taxon>
        <taxon>Spermatophyta</taxon>
        <taxon>Magnoliopsida</taxon>
        <taxon>Liliopsida</taxon>
        <taxon>Poales</taxon>
        <taxon>Poaceae</taxon>
        <taxon>PACMAD clade</taxon>
        <taxon>Panicoideae</taxon>
        <taxon>Panicodae</taxon>
        <taxon>Paniceae</taxon>
        <taxon>Panicinae</taxon>
        <taxon>Panicum</taxon>
        <taxon>Panicum sect. Panicum</taxon>
    </lineage>
</organism>
<accession>A0A3L6T4X4</accession>
<comment type="caution">
    <text evidence="2">The sequence shown here is derived from an EMBL/GenBank/DDBJ whole genome shotgun (WGS) entry which is preliminary data.</text>
</comment>
<sequence>MPSQAPLCISGVNFDHYISLRREFLPPASPVHRDLEQGGLGVDAGGNRALLHIGTDARLVQAATDVALGSLMPLERHAQRWRWEVMKLGDGGIGDGGGGFPSLPVQVRSHRAAFIRTPESSSGLPLPSSSAASGRGSAAGLATPPPLSPAGR</sequence>
<dbReference type="AlphaFoldDB" id="A0A3L6T4X4"/>
<dbReference type="Proteomes" id="UP000275267">
    <property type="component" value="Unassembled WGS sequence"/>
</dbReference>
<feature type="compositionally biased region" description="Low complexity" evidence="1">
    <location>
        <begin position="120"/>
        <end position="142"/>
    </location>
</feature>
<reference evidence="3" key="1">
    <citation type="journal article" date="2019" name="Nat. Commun.">
        <title>The genome of broomcorn millet.</title>
        <authorList>
            <person name="Zou C."/>
            <person name="Miki D."/>
            <person name="Li D."/>
            <person name="Tang Q."/>
            <person name="Xiao L."/>
            <person name="Rajput S."/>
            <person name="Deng P."/>
            <person name="Jia W."/>
            <person name="Huang R."/>
            <person name="Zhang M."/>
            <person name="Sun Y."/>
            <person name="Hu J."/>
            <person name="Fu X."/>
            <person name="Schnable P.S."/>
            <person name="Li F."/>
            <person name="Zhang H."/>
            <person name="Feng B."/>
            <person name="Zhu X."/>
            <person name="Liu R."/>
            <person name="Schnable J.C."/>
            <person name="Zhu J.-K."/>
            <person name="Zhang H."/>
        </authorList>
    </citation>
    <scope>NUCLEOTIDE SEQUENCE [LARGE SCALE GENOMIC DNA]</scope>
</reference>
<dbReference type="EMBL" id="PQIB02000002">
    <property type="protein sequence ID" value="RLN33301.1"/>
    <property type="molecule type" value="Genomic_DNA"/>
</dbReference>
<evidence type="ECO:0000256" key="1">
    <source>
        <dbReference type="SAM" id="MobiDB-lite"/>
    </source>
</evidence>
<feature type="compositionally biased region" description="Pro residues" evidence="1">
    <location>
        <begin position="143"/>
        <end position="152"/>
    </location>
</feature>
<protein>
    <submittedName>
        <fullName evidence="2">Uncharacterized protein</fullName>
    </submittedName>
</protein>
<evidence type="ECO:0000313" key="3">
    <source>
        <dbReference type="Proteomes" id="UP000275267"/>
    </source>
</evidence>
<gene>
    <name evidence="2" type="ORF">C2845_PM03G02070</name>
</gene>
<proteinExistence type="predicted"/>
<evidence type="ECO:0000313" key="2">
    <source>
        <dbReference type="EMBL" id="RLN33301.1"/>
    </source>
</evidence>
<name>A0A3L6T4X4_PANMI</name>